<evidence type="ECO:0000313" key="3">
    <source>
        <dbReference type="EMBL" id="EMD84862.1"/>
    </source>
</evidence>
<protein>
    <submittedName>
        <fullName evidence="2">Uncharacterized protein</fullName>
    </submittedName>
</protein>
<dbReference type="EMBL" id="KB445628">
    <property type="protein sequence ID" value="EMD84703.1"/>
    <property type="molecule type" value="Genomic_DNA"/>
</dbReference>
<accession>M2U9P5</accession>
<proteinExistence type="predicted"/>
<evidence type="ECO:0000313" key="4">
    <source>
        <dbReference type="Proteomes" id="UP000016936"/>
    </source>
</evidence>
<dbReference type="AlphaFoldDB" id="M2U9P5"/>
<reference evidence="2" key="2">
    <citation type="submission" date="2012-06" db="EMBL/GenBank/DDBJ databases">
        <title>Comparative genome structure, secondary metabolite and effector coding capacity across Cochliobolus pathogens.</title>
        <authorList>
            <consortium name="US DOE Joint Genome Institute (JGI-PGF)"/>
            <person name="Condon B.J."/>
            <person name="Leng Y."/>
            <person name="Wu D."/>
            <person name="Bushley K.E."/>
            <person name="Ohm R.A."/>
            <person name="Otillar R."/>
            <person name="Martin J."/>
            <person name="Schackwitz W."/>
            <person name="Grimwood J."/>
            <person name="MohdZainudin N."/>
            <person name="Xue C."/>
            <person name="Wang R."/>
            <person name="Dhillon B."/>
            <person name="Tu Z.J."/>
            <person name="Steffenson B.J."/>
            <person name="Salamov A."/>
            <person name="Sun H."/>
            <person name="Lowry S."/>
            <person name="LaButti K."/>
            <person name="Han J."/>
            <person name="Copeland A."/>
            <person name="Lindquist E."/>
            <person name="Lucas S."/>
            <person name="Barry K."/>
            <person name="Schmutz J."/>
            <person name="Baker S."/>
            <person name="Grigoriev I.V."/>
            <person name="Zhong S."/>
            <person name="Turgeon B.G."/>
        </authorList>
    </citation>
    <scope>NUCLEOTIDE SEQUENCE</scope>
    <source>
        <strain evidence="2">C5</strain>
    </source>
</reference>
<keyword evidence="4" id="KW-1185">Reference proteome</keyword>
<keyword evidence="1" id="KW-0812">Transmembrane</keyword>
<sequence>MKSIHPYILIASSPTILSILSWRDGCDGAAILSCTAILDGQPWRDGILRGLEPCDSHPVYWDPEWLPNYSSLYLGRGFFLLLLVIKTMIWKRRRRRRGRIVY</sequence>
<keyword evidence="1" id="KW-1133">Transmembrane helix</keyword>
<dbReference type="EMBL" id="KB445601">
    <property type="protein sequence ID" value="EMD84862.1"/>
    <property type="molecule type" value="Genomic_DNA"/>
</dbReference>
<gene>
    <name evidence="3" type="ORF">COCHEDRAFT_1120981</name>
    <name evidence="2" type="ORF">COCHEDRAFT_1122084</name>
</gene>
<feature type="transmembrane region" description="Helical" evidence="1">
    <location>
        <begin position="70"/>
        <end position="89"/>
    </location>
</feature>
<dbReference type="Proteomes" id="UP000016936">
    <property type="component" value="Unassembled WGS sequence"/>
</dbReference>
<evidence type="ECO:0000256" key="1">
    <source>
        <dbReference type="SAM" id="Phobius"/>
    </source>
</evidence>
<dbReference type="HOGENOM" id="CLU_2277218_0_0_1"/>
<organism evidence="2 4">
    <name type="scientific">Cochliobolus heterostrophus (strain C5 / ATCC 48332 / race O)</name>
    <name type="common">Southern corn leaf blight fungus</name>
    <name type="synonym">Bipolaris maydis</name>
    <dbReference type="NCBI Taxonomy" id="701091"/>
    <lineage>
        <taxon>Eukaryota</taxon>
        <taxon>Fungi</taxon>
        <taxon>Dikarya</taxon>
        <taxon>Ascomycota</taxon>
        <taxon>Pezizomycotina</taxon>
        <taxon>Dothideomycetes</taxon>
        <taxon>Pleosporomycetidae</taxon>
        <taxon>Pleosporales</taxon>
        <taxon>Pleosporineae</taxon>
        <taxon>Pleosporaceae</taxon>
        <taxon>Bipolaris</taxon>
    </lineage>
</organism>
<evidence type="ECO:0000313" key="2">
    <source>
        <dbReference type="EMBL" id="EMD84703.1"/>
    </source>
</evidence>
<keyword evidence="1" id="KW-0472">Membrane</keyword>
<name>M2U9P5_COCH5</name>
<reference evidence="4" key="3">
    <citation type="journal article" date="2013" name="PLoS Genet.">
        <title>Comparative genome structure, secondary metabolite, and effector coding capacity across Cochliobolus pathogens.</title>
        <authorList>
            <person name="Condon B.J."/>
            <person name="Leng Y."/>
            <person name="Wu D."/>
            <person name="Bushley K.E."/>
            <person name="Ohm R.A."/>
            <person name="Otillar R."/>
            <person name="Martin J."/>
            <person name="Schackwitz W."/>
            <person name="Grimwood J."/>
            <person name="MohdZainudin N."/>
            <person name="Xue C."/>
            <person name="Wang R."/>
            <person name="Manning V.A."/>
            <person name="Dhillon B."/>
            <person name="Tu Z.J."/>
            <person name="Steffenson B.J."/>
            <person name="Salamov A."/>
            <person name="Sun H."/>
            <person name="Lowry S."/>
            <person name="LaButti K."/>
            <person name="Han J."/>
            <person name="Copeland A."/>
            <person name="Lindquist E."/>
            <person name="Barry K."/>
            <person name="Schmutz J."/>
            <person name="Baker S.E."/>
            <person name="Ciuffetti L.M."/>
            <person name="Grigoriev I.V."/>
            <person name="Zhong S."/>
            <person name="Turgeon B.G."/>
        </authorList>
    </citation>
    <scope>NUCLEOTIDE SEQUENCE [LARGE SCALE GENOMIC DNA]</scope>
    <source>
        <strain evidence="4">C5 / ATCC 48332 / race O</strain>
    </source>
</reference>
<reference evidence="2 4" key="1">
    <citation type="journal article" date="2012" name="PLoS Pathog.">
        <title>Diverse lifestyles and strategies of plant pathogenesis encoded in the genomes of eighteen Dothideomycetes fungi.</title>
        <authorList>
            <person name="Ohm R.A."/>
            <person name="Feau N."/>
            <person name="Henrissat B."/>
            <person name="Schoch C.L."/>
            <person name="Horwitz B.A."/>
            <person name="Barry K.W."/>
            <person name="Condon B.J."/>
            <person name="Copeland A.C."/>
            <person name="Dhillon B."/>
            <person name="Glaser F."/>
            <person name="Hesse C.N."/>
            <person name="Kosti I."/>
            <person name="LaButti K."/>
            <person name="Lindquist E.A."/>
            <person name="Lucas S."/>
            <person name="Salamov A.A."/>
            <person name="Bradshaw R.E."/>
            <person name="Ciuffetti L."/>
            <person name="Hamelin R.C."/>
            <person name="Kema G.H.J."/>
            <person name="Lawrence C."/>
            <person name="Scott J.A."/>
            <person name="Spatafora J.W."/>
            <person name="Turgeon B.G."/>
            <person name="de Wit P.J.G.M."/>
            <person name="Zhong S."/>
            <person name="Goodwin S.B."/>
            <person name="Grigoriev I.V."/>
        </authorList>
    </citation>
    <scope>NUCLEOTIDE SEQUENCE [LARGE SCALE GENOMIC DNA]</scope>
    <source>
        <strain evidence="2">C5</strain>
        <strain evidence="4">C5 / ATCC 48332 / race O</strain>
    </source>
</reference>